<evidence type="ECO:0000256" key="1">
    <source>
        <dbReference type="ARBA" id="ARBA00023125"/>
    </source>
</evidence>
<dbReference type="AlphaFoldDB" id="A0A6C0AH35"/>
<dbReference type="Pfam" id="PF00447">
    <property type="entry name" value="HSF_DNA-bind"/>
    <property type="match status" value="1"/>
</dbReference>
<accession>A0A6C0AH35</accession>
<dbReference type="EMBL" id="MN740601">
    <property type="protein sequence ID" value="QHS78651.1"/>
    <property type="molecule type" value="Genomic_DNA"/>
</dbReference>
<reference evidence="3" key="1">
    <citation type="journal article" date="2020" name="Nature">
        <title>Giant virus diversity and host interactions through global metagenomics.</title>
        <authorList>
            <person name="Schulz F."/>
            <person name="Roux S."/>
            <person name="Paez-Espino D."/>
            <person name="Jungbluth S."/>
            <person name="Walsh D.A."/>
            <person name="Denef V.J."/>
            <person name="McMahon K.D."/>
            <person name="Konstantinidis K.T."/>
            <person name="Eloe-Fadrosh E.A."/>
            <person name="Kyrpides N.C."/>
            <person name="Woyke T."/>
        </authorList>
    </citation>
    <scope>NUCLEOTIDE SEQUENCE</scope>
    <source>
        <strain evidence="3">GVMAG-S-1024976-23</strain>
    </source>
</reference>
<protein>
    <recommendedName>
        <fullName evidence="2">HSF-type DNA-binding domain-containing protein</fullName>
    </recommendedName>
</protein>
<evidence type="ECO:0000313" key="3">
    <source>
        <dbReference type="EMBL" id="QHS78651.1"/>
    </source>
</evidence>
<proteinExistence type="predicted"/>
<dbReference type="GO" id="GO:0043565">
    <property type="term" value="F:sequence-specific DNA binding"/>
    <property type="evidence" value="ECO:0007669"/>
    <property type="project" value="InterPro"/>
</dbReference>
<organism evidence="3">
    <name type="scientific">viral metagenome</name>
    <dbReference type="NCBI Taxonomy" id="1070528"/>
    <lineage>
        <taxon>unclassified sequences</taxon>
        <taxon>metagenomes</taxon>
        <taxon>organismal metagenomes</taxon>
    </lineage>
</organism>
<dbReference type="InterPro" id="IPR000232">
    <property type="entry name" value="HSF_DNA-bd"/>
</dbReference>
<keyword evidence="1" id="KW-0238">DNA-binding</keyword>
<evidence type="ECO:0000259" key="2">
    <source>
        <dbReference type="Pfam" id="PF00447"/>
    </source>
</evidence>
<name>A0A6C0AH35_9ZZZZ</name>
<feature type="domain" description="HSF-type DNA-binding" evidence="2">
    <location>
        <begin position="22"/>
        <end position="118"/>
    </location>
</feature>
<sequence>MKNSKTKQLKYRNKQFGSAYHFPINLHKLLTNPQKYSNIIYWKYSIDKEFFIIIKDQIKLSNELCAKSNNTDFAACSRQFCNYNFRKETHHKDKQYWKNILSINISDEIIYSNPEVKNINDILTLERVKCKRPGLKTATLKHQQGVHDLLHFSNESNNNMISEKMAFRKKIITDLRKKDLVNTENSIKIKKMIQMFIWYVLDDNEIQSMINENILYLDQSDNILNDAKQFILQYESNQENYGTIPNVKKYPILINAWNKLMFKEYSIFSQKLSQYASDLSEDDHKNLTYFHMLEYLLSLKPHQTDLAFKISNLKENDNKIINFALVPGFYKNTFMGKQMLWINNYEKQNNVFIQSFDYRNNIITQRLVAIIKNNI</sequence>
<dbReference type="GO" id="GO:0003700">
    <property type="term" value="F:DNA-binding transcription factor activity"/>
    <property type="evidence" value="ECO:0007669"/>
    <property type="project" value="InterPro"/>
</dbReference>